<keyword evidence="1" id="KW-0812">Transmembrane</keyword>
<name>A0A6A5BXD8_NAEFO</name>
<organism evidence="2 3">
    <name type="scientific">Naegleria fowleri</name>
    <name type="common">Brain eating amoeba</name>
    <dbReference type="NCBI Taxonomy" id="5763"/>
    <lineage>
        <taxon>Eukaryota</taxon>
        <taxon>Discoba</taxon>
        <taxon>Heterolobosea</taxon>
        <taxon>Tetramitia</taxon>
        <taxon>Eutetramitia</taxon>
        <taxon>Vahlkampfiidae</taxon>
        <taxon>Naegleria</taxon>
    </lineage>
</organism>
<dbReference type="GeneID" id="68117947"/>
<dbReference type="Proteomes" id="UP000444721">
    <property type="component" value="Unassembled WGS sequence"/>
</dbReference>
<protein>
    <submittedName>
        <fullName evidence="2">Uncharacterized protein</fullName>
    </submittedName>
</protein>
<sequence>MEYDWSAVEKKESKKKVGCRICVGLCILGTCVLVVIAAIVLAAIFIPRAPNISTAGFGFEAFSLSFCPAQGKNNSACCDVNQCSFVYQTTNMNIVPYITLRVSNGNFFNITANNIQASLQYSTSTVASVNVTMTFGPQTSQDYRVYLKWDNTLPASTMKQIVCQLSKANSNIITMIVNVKIQSVQYFSSQLAFPSRSDQFSTSVDACGATGCLVDTNYQASLCQ</sequence>
<dbReference type="VEuPathDB" id="AmoebaDB:NF0106370"/>
<evidence type="ECO:0000313" key="2">
    <source>
        <dbReference type="EMBL" id="KAF0982753.1"/>
    </source>
</evidence>
<accession>A0A6A5BXD8</accession>
<reference evidence="2 3" key="1">
    <citation type="journal article" date="2019" name="Sci. Rep.">
        <title>Nanopore sequencing improves the draft genome of the human pathogenic amoeba Naegleria fowleri.</title>
        <authorList>
            <person name="Liechti N."/>
            <person name="Schurch N."/>
            <person name="Bruggmann R."/>
            <person name="Wittwer M."/>
        </authorList>
    </citation>
    <scope>NUCLEOTIDE SEQUENCE [LARGE SCALE GENOMIC DNA]</scope>
    <source>
        <strain evidence="2 3">ATCC 30894</strain>
    </source>
</reference>
<feature type="transmembrane region" description="Helical" evidence="1">
    <location>
        <begin position="21"/>
        <end position="46"/>
    </location>
</feature>
<dbReference type="OMA" id="IPRAPNI"/>
<gene>
    <name evidence="2" type="ORF">FDP41_010732</name>
</gene>
<dbReference type="VEuPathDB" id="AmoebaDB:NfTy_014300"/>
<evidence type="ECO:0000256" key="1">
    <source>
        <dbReference type="SAM" id="Phobius"/>
    </source>
</evidence>
<keyword evidence="1" id="KW-0472">Membrane</keyword>
<dbReference type="OrthoDB" id="10313231at2759"/>
<keyword evidence="3" id="KW-1185">Reference proteome</keyword>
<dbReference type="VEuPathDB" id="AmoebaDB:FDP41_010732"/>
<dbReference type="AlphaFoldDB" id="A0A6A5BXD8"/>
<comment type="caution">
    <text evidence="2">The sequence shown here is derived from an EMBL/GenBank/DDBJ whole genome shotgun (WGS) entry which is preliminary data.</text>
</comment>
<proteinExistence type="predicted"/>
<evidence type="ECO:0000313" key="3">
    <source>
        <dbReference type="Proteomes" id="UP000444721"/>
    </source>
</evidence>
<keyword evidence="1" id="KW-1133">Transmembrane helix</keyword>
<dbReference type="RefSeq" id="XP_044567466.1">
    <property type="nucleotide sequence ID" value="XM_044701062.1"/>
</dbReference>
<dbReference type="EMBL" id="VFQX01000007">
    <property type="protein sequence ID" value="KAF0982753.1"/>
    <property type="molecule type" value="Genomic_DNA"/>
</dbReference>